<reference evidence="2" key="1">
    <citation type="submission" date="2020-04" db="EMBL/GenBank/DDBJ databases">
        <authorList>
            <person name="Alioto T."/>
            <person name="Alioto T."/>
            <person name="Gomez Garrido J."/>
        </authorList>
    </citation>
    <scope>NUCLEOTIDE SEQUENCE</scope>
    <source>
        <strain evidence="2">A484AB</strain>
    </source>
</reference>
<dbReference type="PANTHER" id="PTHR33395:SF22">
    <property type="entry name" value="REVERSE TRANSCRIPTASE DOMAIN-CONTAINING PROTEIN"/>
    <property type="match status" value="1"/>
</dbReference>
<feature type="compositionally biased region" description="Basic and acidic residues" evidence="1">
    <location>
        <begin position="8"/>
        <end position="20"/>
    </location>
</feature>
<accession>A0A6S7GGH1</accession>
<feature type="region of interest" description="Disordered" evidence="1">
    <location>
        <begin position="1"/>
        <end position="20"/>
    </location>
</feature>
<dbReference type="Gene3D" id="1.20.5.170">
    <property type="match status" value="1"/>
</dbReference>
<evidence type="ECO:0000313" key="2">
    <source>
        <dbReference type="EMBL" id="CAB3986767.1"/>
    </source>
</evidence>
<dbReference type="Gene3D" id="3.60.10.10">
    <property type="entry name" value="Endonuclease/exonuclease/phosphatase"/>
    <property type="match status" value="1"/>
</dbReference>
<name>A0A6S7GGH1_PARCT</name>
<comment type="caution">
    <text evidence="2">The sequence shown here is derived from an EMBL/GenBank/DDBJ whole genome shotgun (WGS) entry which is preliminary data.</text>
</comment>
<dbReference type="OrthoDB" id="6372692at2759"/>
<keyword evidence="3" id="KW-1185">Reference proteome</keyword>
<evidence type="ECO:0000313" key="3">
    <source>
        <dbReference type="Proteomes" id="UP001152795"/>
    </source>
</evidence>
<dbReference type="AlphaFoldDB" id="A0A6S7GGH1"/>
<dbReference type="SUPFAM" id="SSF56219">
    <property type="entry name" value="DNase I-like"/>
    <property type="match status" value="1"/>
</dbReference>
<proteinExistence type="predicted"/>
<gene>
    <name evidence="2" type="ORF">PACLA_8A063417</name>
</gene>
<evidence type="ECO:0000256" key="1">
    <source>
        <dbReference type="SAM" id="MobiDB-lite"/>
    </source>
</evidence>
<dbReference type="GO" id="GO:0031012">
    <property type="term" value="C:extracellular matrix"/>
    <property type="evidence" value="ECO:0007669"/>
    <property type="project" value="TreeGrafter"/>
</dbReference>
<organism evidence="2 3">
    <name type="scientific">Paramuricea clavata</name>
    <name type="common">Red gorgonian</name>
    <name type="synonym">Violescent sea-whip</name>
    <dbReference type="NCBI Taxonomy" id="317549"/>
    <lineage>
        <taxon>Eukaryota</taxon>
        <taxon>Metazoa</taxon>
        <taxon>Cnidaria</taxon>
        <taxon>Anthozoa</taxon>
        <taxon>Octocorallia</taxon>
        <taxon>Malacalcyonacea</taxon>
        <taxon>Plexauridae</taxon>
        <taxon>Paramuricea</taxon>
    </lineage>
</organism>
<dbReference type="InterPro" id="IPR036691">
    <property type="entry name" value="Endo/exonu/phosph_ase_sf"/>
</dbReference>
<dbReference type="Proteomes" id="UP001152795">
    <property type="component" value="Unassembled WGS sequence"/>
</dbReference>
<dbReference type="SUPFAM" id="SSF57997">
    <property type="entry name" value="Tropomyosin"/>
    <property type="match status" value="1"/>
</dbReference>
<protein>
    <submittedName>
        <fullName evidence="2">Uncharacterized protein</fullName>
    </submittedName>
</protein>
<sequence>MVPNAEDIVPHAEDKVPHAGDRVLHAEDKILHAEDKVTHAEYKVLHAGDKVLHPEDQVPHAEEKVLHAEDKDLHAENKNKIPHAEDKVPDAENKVLHLDDKVLHAEDKVPHAEDKVLQAEDKVPQAEDKVPHAEDKVDQSFPNNLVSIPGYNIERRDRNRNGGGIAFYIRDVINYGLMHELAQDPLEWLCIKVQKPKSKPFIVGTWYRPPSSTTDIMNNLELLIKKLEVLDIEINIIGDFSFDLGASPPNAPTKHFLDLCYFFQYHQLIKDPARITERSSTTIDLFIANNPTMYVKSGVCDIGISDHSLVYAIRKLCVPRKDPRINRSRQFRNFNANSFRYDLSLAPWHIIEQYQNDPNLAWNAWKTIFQKISDIHAPKRSRKIPNKHSPWLSPELKKLMFERDLLKRIASKHDTEHNWSKYRSARNNVNRCIQDAKVAYYHNYFRNSFGDIKNTWKGVNELMGKNSHTNVISSIKVGDCKYTSSSDISNAFNNHFTQIGPKLVNNVPTSNPNFEQYITTTDNNFSVTETNNTIGYNLIQSLPVNKSTGLDEIS</sequence>
<dbReference type="PANTHER" id="PTHR33395">
    <property type="entry name" value="TRANSCRIPTASE, PUTATIVE-RELATED-RELATED"/>
    <property type="match status" value="1"/>
</dbReference>
<dbReference type="EMBL" id="CACRXK020001068">
    <property type="protein sequence ID" value="CAB3986767.1"/>
    <property type="molecule type" value="Genomic_DNA"/>
</dbReference>